<dbReference type="Gene3D" id="3.40.190.10">
    <property type="entry name" value="Periplasmic binding protein-like II"/>
    <property type="match status" value="2"/>
</dbReference>
<comment type="similarity">
    <text evidence="1">Belongs to the bacterial solute-binding protein ModA family.</text>
</comment>
<accession>A0ABT2EGH2</accession>
<dbReference type="Proteomes" id="UP001165542">
    <property type="component" value="Unassembled WGS sequence"/>
</dbReference>
<dbReference type="NCBIfam" id="TIGR01256">
    <property type="entry name" value="modA"/>
    <property type="match status" value="1"/>
</dbReference>
<feature type="chain" id="PRO_5045327097" evidence="4">
    <location>
        <begin position="29"/>
        <end position="263"/>
    </location>
</feature>
<dbReference type="SUPFAM" id="SSF53850">
    <property type="entry name" value="Periplasmic binding protein-like II"/>
    <property type="match status" value="1"/>
</dbReference>
<dbReference type="InterPro" id="IPR050682">
    <property type="entry name" value="ModA/WtpA"/>
</dbReference>
<comment type="caution">
    <text evidence="5">The sequence shown here is derived from an EMBL/GenBank/DDBJ whole genome shotgun (WGS) entry which is preliminary data.</text>
</comment>
<dbReference type="PIRSF" id="PIRSF004846">
    <property type="entry name" value="ModA"/>
    <property type="match status" value="1"/>
</dbReference>
<organism evidence="5 6">
    <name type="scientific">Halomonas dongshanensis</name>
    <dbReference type="NCBI Taxonomy" id="2890835"/>
    <lineage>
        <taxon>Bacteria</taxon>
        <taxon>Pseudomonadati</taxon>
        <taxon>Pseudomonadota</taxon>
        <taxon>Gammaproteobacteria</taxon>
        <taxon>Oceanospirillales</taxon>
        <taxon>Halomonadaceae</taxon>
        <taxon>Halomonas</taxon>
    </lineage>
</organism>
<sequence length="263" mass="28117">MNLRSTALPFFTALVTGLSLPLSSLALASEQIHVAAAASLTDAFNAAIDAYERDHDVEIVPVYASSSTLARQIVNGSPAALFISANVEWMDWLEQQGVDVEERSDLLQNRLALVSASDALPDTFTPGEGEPIVSLLGDDERLSVGDPDHVPAGIYTQQALEALGEWNELAPRLARGNDVRAALTLVERGETPAGVVYQTDAFASDAVRVLGLFPTDSHEPITYPAALIGHDNEAADALRQWLGSDEALAIFAEYGFDTDVETP</sequence>
<name>A0ABT2EGH2_9GAMM</name>
<dbReference type="RefSeq" id="WP_259037179.1">
    <property type="nucleotide sequence ID" value="NZ_JAJISC010000007.1"/>
</dbReference>
<gene>
    <name evidence="5" type="primary">modA</name>
    <name evidence="5" type="ORF">LLY24_15355</name>
</gene>
<evidence type="ECO:0000313" key="6">
    <source>
        <dbReference type="Proteomes" id="UP001165542"/>
    </source>
</evidence>
<evidence type="ECO:0000256" key="4">
    <source>
        <dbReference type="SAM" id="SignalP"/>
    </source>
</evidence>
<evidence type="ECO:0000313" key="5">
    <source>
        <dbReference type="EMBL" id="MCS2610693.1"/>
    </source>
</evidence>
<evidence type="ECO:0000256" key="2">
    <source>
        <dbReference type="ARBA" id="ARBA00022723"/>
    </source>
</evidence>
<keyword evidence="2" id="KW-0479">Metal-binding</keyword>
<dbReference type="NCBIfam" id="NF007958">
    <property type="entry name" value="PRK10677.1"/>
    <property type="match status" value="1"/>
</dbReference>
<dbReference type="EMBL" id="JAJISC010000007">
    <property type="protein sequence ID" value="MCS2610693.1"/>
    <property type="molecule type" value="Genomic_DNA"/>
</dbReference>
<dbReference type="Pfam" id="PF13531">
    <property type="entry name" value="SBP_bac_11"/>
    <property type="match status" value="1"/>
</dbReference>
<dbReference type="PANTHER" id="PTHR30632:SF17">
    <property type="entry name" value="MOLYBDATE-BINDING PROTEIN MODA"/>
    <property type="match status" value="1"/>
</dbReference>
<evidence type="ECO:0000256" key="1">
    <source>
        <dbReference type="ARBA" id="ARBA00009175"/>
    </source>
</evidence>
<reference evidence="5" key="1">
    <citation type="submission" date="2021-11" db="EMBL/GenBank/DDBJ databases">
        <title>Halomonas sp., isolated from a coastal aquaculture zone in Dongshan Bay.</title>
        <authorList>
            <person name="Lin W."/>
        </authorList>
    </citation>
    <scope>NUCLEOTIDE SEQUENCE</scope>
    <source>
        <strain evidence="5">Yzlin-01</strain>
    </source>
</reference>
<dbReference type="InterPro" id="IPR005950">
    <property type="entry name" value="ModA"/>
</dbReference>
<keyword evidence="6" id="KW-1185">Reference proteome</keyword>
<evidence type="ECO:0000256" key="3">
    <source>
        <dbReference type="ARBA" id="ARBA00022729"/>
    </source>
</evidence>
<proteinExistence type="inferred from homology"/>
<keyword evidence="3 4" id="KW-0732">Signal</keyword>
<feature type="signal peptide" evidence="4">
    <location>
        <begin position="1"/>
        <end position="28"/>
    </location>
</feature>
<dbReference type="PANTHER" id="PTHR30632">
    <property type="entry name" value="MOLYBDATE-BINDING PERIPLASMIC PROTEIN"/>
    <property type="match status" value="1"/>
</dbReference>
<protein>
    <submittedName>
        <fullName evidence="5">Molybdate ABC transporter substrate-binding protein</fullName>
    </submittedName>
</protein>